<keyword evidence="13" id="KW-1015">Disulfide bond</keyword>
<evidence type="ECO:0000256" key="11">
    <source>
        <dbReference type="ARBA" id="ARBA00022989"/>
    </source>
</evidence>
<dbReference type="FunFam" id="2.60.40.10:FF:000015">
    <property type="entry name" value="receptor-type tyrosine-protein phosphatase delta isoform X2"/>
    <property type="match status" value="3"/>
</dbReference>
<dbReference type="InterPro" id="IPR006585">
    <property type="entry name" value="FTP1"/>
</dbReference>
<evidence type="ECO:0000259" key="19">
    <source>
        <dbReference type="PROSITE" id="PS50835"/>
    </source>
</evidence>
<dbReference type="FunFam" id="2.60.40.10:FF:000010">
    <property type="entry name" value="receptor-type tyrosine-protein phosphatase delta isoform X1"/>
    <property type="match status" value="3"/>
</dbReference>
<feature type="domain" description="Ig-like" evidence="19">
    <location>
        <begin position="459"/>
        <end position="550"/>
    </location>
</feature>
<dbReference type="KEGG" id="bbel:109474365"/>
<keyword evidence="4" id="KW-0812">Transmembrane</keyword>
<dbReference type="GO" id="GO:0043005">
    <property type="term" value="C:neuron projection"/>
    <property type="evidence" value="ECO:0007669"/>
    <property type="project" value="TreeGrafter"/>
</dbReference>
<dbReference type="InterPro" id="IPR003598">
    <property type="entry name" value="Ig_sub2"/>
</dbReference>
<evidence type="ECO:0000256" key="18">
    <source>
        <dbReference type="SAM" id="SignalP"/>
    </source>
</evidence>
<feature type="domain" description="Ig-like" evidence="19">
    <location>
        <begin position="744"/>
        <end position="838"/>
    </location>
</feature>
<keyword evidence="8" id="KW-0378">Hydrolase</keyword>
<evidence type="ECO:0000256" key="2">
    <source>
        <dbReference type="ARBA" id="ARBA00010504"/>
    </source>
</evidence>
<feature type="domain" description="Ig-like" evidence="19">
    <location>
        <begin position="659"/>
        <end position="740"/>
    </location>
</feature>
<feature type="domain" description="Ig-like" evidence="19">
    <location>
        <begin position="173"/>
        <end position="266"/>
    </location>
</feature>
<dbReference type="InterPro" id="IPR013783">
    <property type="entry name" value="Ig-like_fold"/>
</dbReference>
<dbReference type="SMART" id="SM00409">
    <property type="entry name" value="IG"/>
    <property type="match status" value="9"/>
</dbReference>
<keyword evidence="14" id="KW-0675">Receptor</keyword>
<evidence type="ECO:0000313" key="20">
    <source>
        <dbReference type="Proteomes" id="UP000515135"/>
    </source>
</evidence>
<evidence type="ECO:0000256" key="15">
    <source>
        <dbReference type="ARBA" id="ARBA00023180"/>
    </source>
</evidence>
<evidence type="ECO:0000256" key="5">
    <source>
        <dbReference type="ARBA" id="ARBA00022723"/>
    </source>
</evidence>
<feature type="domain" description="Ig-like" evidence="19">
    <location>
        <begin position="850"/>
        <end position="931"/>
    </location>
</feature>
<gene>
    <name evidence="21" type="primary">LOC109474365</name>
</gene>
<keyword evidence="16" id="KW-0393">Immunoglobulin domain</keyword>
<dbReference type="PANTHER" id="PTHR12231:SF253">
    <property type="entry name" value="DPR-INTERACTING PROTEIN ETA, ISOFORM B-RELATED"/>
    <property type="match status" value="1"/>
</dbReference>
<keyword evidence="11" id="KW-1133">Transmembrane helix</keyword>
<dbReference type="InterPro" id="IPR008979">
    <property type="entry name" value="Galactose-bd-like_sf"/>
</dbReference>
<dbReference type="GO" id="GO:0004725">
    <property type="term" value="F:protein tyrosine phosphatase activity"/>
    <property type="evidence" value="ECO:0007669"/>
    <property type="project" value="UniProtKB-EC"/>
</dbReference>
<keyword evidence="9" id="KW-0106">Calcium</keyword>
<evidence type="ECO:0000256" key="16">
    <source>
        <dbReference type="ARBA" id="ARBA00023319"/>
    </source>
</evidence>
<keyword evidence="20" id="KW-1185">Reference proteome</keyword>
<dbReference type="PROSITE" id="PS50835">
    <property type="entry name" value="IG_LIKE"/>
    <property type="match status" value="9"/>
</dbReference>
<dbReference type="PANTHER" id="PTHR12231">
    <property type="entry name" value="CTX-RELATED TYPE I TRANSMEMBRANE PROTEIN"/>
    <property type="match status" value="1"/>
</dbReference>
<evidence type="ECO:0000256" key="6">
    <source>
        <dbReference type="ARBA" id="ARBA00022729"/>
    </source>
</evidence>
<evidence type="ECO:0000256" key="9">
    <source>
        <dbReference type="ARBA" id="ARBA00022837"/>
    </source>
</evidence>
<name>A0A6P4ZKP6_BRABE</name>
<comment type="catalytic activity">
    <reaction evidence="17">
        <text>O-phospho-L-tyrosyl-[protein] + H2O = L-tyrosyl-[protein] + phosphate</text>
        <dbReference type="Rhea" id="RHEA:10684"/>
        <dbReference type="Rhea" id="RHEA-COMP:10136"/>
        <dbReference type="Rhea" id="RHEA-COMP:20101"/>
        <dbReference type="ChEBI" id="CHEBI:15377"/>
        <dbReference type="ChEBI" id="CHEBI:43474"/>
        <dbReference type="ChEBI" id="CHEBI:46858"/>
        <dbReference type="ChEBI" id="CHEBI:61978"/>
        <dbReference type="EC" id="3.1.3.48"/>
    </reaction>
</comment>
<dbReference type="CDD" id="cd00096">
    <property type="entry name" value="Ig"/>
    <property type="match status" value="2"/>
</dbReference>
<dbReference type="GO" id="GO:0046872">
    <property type="term" value="F:metal ion binding"/>
    <property type="evidence" value="ECO:0007669"/>
    <property type="project" value="UniProtKB-KW"/>
</dbReference>
<dbReference type="EC" id="3.1.3.48" evidence="3"/>
<dbReference type="SMART" id="SM00473">
    <property type="entry name" value="PAN_AP"/>
    <property type="match status" value="5"/>
</dbReference>
<feature type="chain" id="PRO_5028129743" description="protein-tyrosine-phosphatase" evidence="18">
    <location>
        <begin position="23"/>
        <end position="1425"/>
    </location>
</feature>
<dbReference type="GO" id="GO:0016020">
    <property type="term" value="C:membrane"/>
    <property type="evidence" value="ECO:0007669"/>
    <property type="project" value="UniProtKB-SubCell"/>
</dbReference>
<evidence type="ECO:0000256" key="17">
    <source>
        <dbReference type="ARBA" id="ARBA00051722"/>
    </source>
</evidence>
<evidence type="ECO:0000256" key="4">
    <source>
        <dbReference type="ARBA" id="ARBA00022692"/>
    </source>
</evidence>
<reference evidence="21" key="1">
    <citation type="submission" date="2025-08" db="UniProtKB">
        <authorList>
            <consortium name="RefSeq"/>
        </authorList>
    </citation>
    <scope>IDENTIFICATION</scope>
    <source>
        <tissue evidence="21">Gonad</tissue>
    </source>
</reference>
<accession>A0A6P4ZKP6</accession>
<feature type="domain" description="Ig-like" evidence="19">
    <location>
        <begin position="278"/>
        <end position="359"/>
    </location>
</feature>
<keyword evidence="7" id="KW-0677">Repeat</keyword>
<evidence type="ECO:0000256" key="3">
    <source>
        <dbReference type="ARBA" id="ARBA00013064"/>
    </source>
</evidence>
<keyword evidence="10" id="KW-0904">Protein phosphatase</keyword>
<feature type="signal peptide" evidence="18">
    <location>
        <begin position="1"/>
        <end position="22"/>
    </location>
</feature>
<dbReference type="Gene3D" id="2.60.120.260">
    <property type="entry name" value="Galactose-binding domain-like"/>
    <property type="match status" value="1"/>
</dbReference>
<dbReference type="Gene3D" id="3.50.4.10">
    <property type="entry name" value="Hepatocyte Growth Factor"/>
    <property type="match status" value="5"/>
</dbReference>
<sequence length="1425" mass="158716">MEPAGQVVLLAVSLAFVNPVTAEINVGLNKKASQSSLLRSEYPAERAVDGNTGTILYPLKECTHTDLEYEPWWKVDLGDTYVISHVTVINRGDCCGERLRNFMLRVGPYEDFRENTPCGDIYSEIPSEGETIDVRCEEPISGRWVSVQLIGREDYLSLCEVQVFSGTDQPVAPSITHPPVDTTGVDGDVITLFCEANMKLNILWQKGGRTIIPGARNRYDVIEYHNGRASALRIDPLRSPRDNDTFTCRAESVNDGSVVEASAAINILTEGSLPAGFPDITWQPQLKAVEKGRPTVLVCSASGDPAPDITWLKDMVPVDMTDDRIKLLSSGSLQINSTREEDEGTYECVATNSLGTRYSYKANLYVRVRRVPPYFITTPENVEVNRGDDVNLTCVAFGSPMPFVQWLKDYENVEEQTSQNGRNILQLENLVESANYTCAASSELGLIEHKSQVTVKVAPSITHPPVDTTGVDGGVITLFCEANVKLNIEWRKGDRTIIPSATNRYDVIQYQHGRASALRIDPLRSPRDNDTFTCRVENDNDGSVVEASAAINILTEDSIPAGFPDINRQPQLKAVEKGRPTVLVCSASGDPAPDITWLKDMVPVDMADDRIKLLSSGSLQINSTREEDEGTYECVATNSLGTRYSYKANLYVRVRRVPPYFITTPENVEVNRGDDVNLTCVAIGSPMPFVQWLKDYENVEEQTSQNGRNILQLENVVESANYTCAASSELGLIEHNAQVTVKVPISITHPPVDTTGVDGDVITLFCEANMKLNIEWRKGGRTIIPSARNRYDVIEYQNGRASALRIDPLRSTRDNDTFTCNVENVNDGSVVEASASVNIMKEGSIPAGFPDITWQPQLKAVEKGRPTVLVCSASGDPAPGITWLKDMVPVDMTDDRIKLLSSGSLQISSTREEDEGTYECVATNSLGTRYSYKANLYVRVRKVPPYFTITPENVEVNQGDNVNLTCVAIGSPMPFVQWLKDYENVEEQTSQNGRNILQLENLVESANYTCAASSELGLIEYNAEVTVKDTLPMVDGYTARRGGCPGNDIWIIYARSTTLEQCARECTIHPRCVAFQFFDNHECYPKSKSCEETVKTNPKNVLYDKIVDTLPMVDGYTARRGGCPGNDIWIIYARSTTLEQCARECTIHPQCVAFQFFDNHECYPKSKSCEETVKTNPKNVLYDKIVDTPPMVDGYTARRGGCPGNDIWIIYARSTTLEQCARECTIHPRCVAFQFFDNHECYPKSKSCEETVKTNPKNVLYDRIADTPPMVDGYTARRGGCPGNDIWVIYARSTTLEQCARECTIHPRCVAFQFFDNHECYPKSKSCEETVKTNSKNVLYDRIVDTPPMVDGYTARRGGCPGNDIWIIYARSTTLEQCARECTIHPRCVAFQFFDNHECYPKSKSCEETVKTNPKNVLYDKIVGE</sequence>
<dbReference type="OrthoDB" id="10253954at2759"/>
<evidence type="ECO:0000256" key="13">
    <source>
        <dbReference type="ARBA" id="ARBA00023157"/>
    </source>
</evidence>
<keyword evidence="6 18" id="KW-0732">Signal</keyword>
<evidence type="ECO:0000256" key="1">
    <source>
        <dbReference type="ARBA" id="ARBA00004167"/>
    </source>
</evidence>
<evidence type="ECO:0000256" key="12">
    <source>
        <dbReference type="ARBA" id="ARBA00023136"/>
    </source>
</evidence>
<dbReference type="Pfam" id="PF00024">
    <property type="entry name" value="PAN_1"/>
    <property type="match status" value="5"/>
</dbReference>
<protein>
    <recommendedName>
        <fullName evidence="3">protein-tyrosine-phosphatase</fullName>
        <ecNumber evidence="3">3.1.3.48</ecNumber>
    </recommendedName>
</protein>
<dbReference type="InterPro" id="IPR051170">
    <property type="entry name" value="Neural/epithelial_adhesion"/>
</dbReference>
<keyword evidence="12" id="KW-0472">Membrane</keyword>
<dbReference type="SMART" id="SM00408">
    <property type="entry name" value="IGc2"/>
    <property type="match status" value="9"/>
</dbReference>
<comment type="similarity">
    <text evidence="2">Belongs to the protein-tyrosine phosphatase family. Receptor class 2A subfamily.</text>
</comment>
<dbReference type="Gene3D" id="2.60.40.10">
    <property type="entry name" value="Immunoglobulins"/>
    <property type="match status" value="9"/>
</dbReference>
<evidence type="ECO:0000256" key="10">
    <source>
        <dbReference type="ARBA" id="ARBA00022912"/>
    </source>
</evidence>
<keyword evidence="5" id="KW-0479">Metal-binding</keyword>
<keyword evidence="15" id="KW-0325">Glycoprotein</keyword>
<dbReference type="InterPro" id="IPR007110">
    <property type="entry name" value="Ig-like_dom"/>
</dbReference>
<dbReference type="Pfam" id="PF22633">
    <property type="entry name" value="F5_F8_type_C_2"/>
    <property type="match status" value="1"/>
</dbReference>
<dbReference type="Pfam" id="PF13927">
    <property type="entry name" value="Ig_3"/>
    <property type="match status" value="6"/>
</dbReference>
<feature type="domain" description="Ig-like" evidence="19">
    <location>
        <begin position="373"/>
        <end position="454"/>
    </location>
</feature>
<evidence type="ECO:0000313" key="21">
    <source>
        <dbReference type="RefSeq" id="XP_019630216.1"/>
    </source>
</evidence>
<evidence type="ECO:0000256" key="14">
    <source>
        <dbReference type="ARBA" id="ARBA00023170"/>
    </source>
</evidence>
<evidence type="ECO:0000256" key="7">
    <source>
        <dbReference type="ARBA" id="ARBA00022737"/>
    </source>
</evidence>
<organism evidence="20 21">
    <name type="scientific">Branchiostoma belcheri</name>
    <name type="common">Amphioxus</name>
    <dbReference type="NCBI Taxonomy" id="7741"/>
    <lineage>
        <taxon>Eukaryota</taxon>
        <taxon>Metazoa</taxon>
        <taxon>Chordata</taxon>
        <taxon>Cephalochordata</taxon>
        <taxon>Leptocardii</taxon>
        <taxon>Amphioxiformes</taxon>
        <taxon>Branchiostomatidae</taxon>
        <taxon>Branchiostoma</taxon>
    </lineage>
</organism>
<feature type="domain" description="Ig-like" evidence="19">
    <location>
        <begin position="564"/>
        <end position="645"/>
    </location>
</feature>
<comment type="subcellular location">
    <subcellularLocation>
        <location evidence="1">Membrane</location>
        <topology evidence="1">Single-pass membrane protein</topology>
    </subcellularLocation>
</comment>
<proteinExistence type="inferred from homology"/>
<dbReference type="GeneID" id="109474365"/>
<dbReference type="RefSeq" id="XP_019630216.1">
    <property type="nucleotide sequence ID" value="XM_019774657.1"/>
</dbReference>
<evidence type="ECO:0000256" key="8">
    <source>
        <dbReference type="ARBA" id="ARBA00022801"/>
    </source>
</evidence>
<dbReference type="SUPFAM" id="SSF48726">
    <property type="entry name" value="Immunoglobulin"/>
    <property type="match status" value="9"/>
</dbReference>
<dbReference type="Proteomes" id="UP000515135">
    <property type="component" value="Unplaced"/>
</dbReference>
<dbReference type="SMART" id="SM00607">
    <property type="entry name" value="FTP"/>
    <property type="match status" value="1"/>
</dbReference>
<dbReference type="InterPro" id="IPR003609">
    <property type="entry name" value="Pan_app"/>
</dbReference>
<dbReference type="InterPro" id="IPR036179">
    <property type="entry name" value="Ig-like_dom_sf"/>
</dbReference>
<dbReference type="SUPFAM" id="SSF49785">
    <property type="entry name" value="Galactose-binding domain-like"/>
    <property type="match status" value="1"/>
</dbReference>
<feature type="domain" description="Ig-like" evidence="19">
    <location>
        <begin position="945"/>
        <end position="1026"/>
    </location>
</feature>
<dbReference type="InterPro" id="IPR003599">
    <property type="entry name" value="Ig_sub"/>
</dbReference>